<protein>
    <submittedName>
        <fullName evidence="2">DUF2927 domain-containing protein</fullName>
    </submittedName>
</protein>
<dbReference type="Pfam" id="PF11150">
    <property type="entry name" value="DUF2927"/>
    <property type="match status" value="1"/>
</dbReference>
<name>A0ABS5G576_9BRAD</name>
<evidence type="ECO:0000313" key="2">
    <source>
        <dbReference type="EMBL" id="MBR1136460.1"/>
    </source>
</evidence>
<proteinExistence type="predicted"/>
<evidence type="ECO:0000256" key="1">
    <source>
        <dbReference type="SAM" id="Phobius"/>
    </source>
</evidence>
<sequence length="396" mass="44145">MAKAFHSSQVKMPSRLAPHVAARFLAGHPAPAARWMRERGRFDRHQQTDAQANHEDGFFAPQSSLPAKSLDRRRGSFARPDIANPGRFIAASISTISITLAPTLAAPALCRAYAIVNRHPSNSYPPVGDIWSKARAAARGHDRDNRYESCLRKGRGLTRHPRTMIRLLAIGIGAATSLSVLAVPALAENPDIWSRRAEQRRTFSDAEIRDGFFKIALDAELQIGARTHRIRKFDEPVRIFVDGKVPRERVVALDAVIADIRQRIDHLDIAATTDRKAANFVVTLVSARDLLPTMRARFGNEGARQIEHSLNPQCLSGIAKDGAYRIRRAEVILLPVDAGDFAFYDCAYEELLQGLGAINDGASVPWTMFNDDVQMGFFDIYDQLLLNILYDPRVRY</sequence>
<keyword evidence="1" id="KW-0812">Transmembrane</keyword>
<reference evidence="3" key="1">
    <citation type="journal article" date="2021" name="ISME J.">
        <title>Evolutionary origin and ecological implication of a unique nif island in free-living Bradyrhizobium lineages.</title>
        <authorList>
            <person name="Tao J."/>
        </authorList>
    </citation>
    <scope>NUCLEOTIDE SEQUENCE [LARGE SCALE GENOMIC DNA]</scope>
    <source>
        <strain evidence="3">SZCCT0094</strain>
    </source>
</reference>
<dbReference type="InterPro" id="IPR021323">
    <property type="entry name" value="DUF2927"/>
</dbReference>
<accession>A0ABS5G576</accession>
<feature type="transmembrane region" description="Helical" evidence="1">
    <location>
        <begin position="165"/>
        <end position="187"/>
    </location>
</feature>
<dbReference type="EMBL" id="JAFCLK010000010">
    <property type="protein sequence ID" value="MBR1136460.1"/>
    <property type="molecule type" value="Genomic_DNA"/>
</dbReference>
<comment type="caution">
    <text evidence="2">The sequence shown here is derived from an EMBL/GenBank/DDBJ whole genome shotgun (WGS) entry which is preliminary data.</text>
</comment>
<dbReference type="Proteomes" id="UP001314635">
    <property type="component" value="Unassembled WGS sequence"/>
</dbReference>
<keyword evidence="3" id="KW-1185">Reference proteome</keyword>
<keyword evidence="1" id="KW-0472">Membrane</keyword>
<organism evidence="2 3">
    <name type="scientific">Bradyrhizobium denitrificans</name>
    <dbReference type="NCBI Taxonomy" id="2734912"/>
    <lineage>
        <taxon>Bacteria</taxon>
        <taxon>Pseudomonadati</taxon>
        <taxon>Pseudomonadota</taxon>
        <taxon>Alphaproteobacteria</taxon>
        <taxon>Hyphomicrobiales</taxon>
        <taxon>Nitrobacteraceae</taxon>
        <taxon>Bradyrhizobium</taxon>
    </lineage>
</organism>
<keyword evidence="1" id="KW-1133">Transmembrane helix</keyword>
<evidence type="ECO:0000313" key="3">
    <source>
        <dbReference type="Proteomes" id="UP001314635"/>
    </source>
</evidence>
<gene>
    <name evidence="2" type="ORF">JQ619_11835</name>
</gene>